<gene>
    <name evidence="2" type="ORF">RHTO0S_07e07822g</name>
</gene>
<dbReference type="OrthoDB" id="2533067at2759"/>
<organism evidence="2">
    <name type="scientific">Rhodotorula toruloides</name>
    <name type="common">Yeast</name>
    <name type="synonym">Rhodosporidium toruloides</name>
    <dbReference type="NCBI Taxonomy" id="5286"/>
    <lineage>
        <taxon>Eukaryota</taxon>
        <taxon>Fungi</taxon>
        <taxon>Dikarya</taxon>
        <taxon>Basidiomycota</taxon>
        <taxon>Pucciniomycotina</taxon>
        <taxon>Microbotryomycetes</taxon>
        <taxon>Sporidiobolales</taxon>
        <taxon>Sporidiobolaceae</taxon>
        <taxon>Rhodotorula</taxon>
    </lineage>
</organism>
<accession>A0A061B608</accession>
<feature type="region of interest" description="Disordered" evidence="1">
    <location>
        <begin position="43"/>
        <end position="64"/>
    </location>
</feature>
<feature type="compositionally biased region" description="Basic and acidic residues" evidence="1">
    <location>
        <begin position="721"/>
        <end position="734"/>
    </location>
</feature>
<dbReference type="EMBL" id="LK052942">
    <property type="protein sequence ID" value="CDR43072.1"/>
    <property type="molecule type" value="Genomic_DNA"/>
</dbReference>
<feature type="region of interest" description="Disordered" evidence="1">
    <location>
        <begin position="643"/>
        <end position="666"/>
    </location>
</feature>
<feature type="compositionally biased region" description="Basic and acidic residues" evidence="1">
    <location>
        <begin position="698"/>
        <end position="708"/>
    </location>
</feature>
<name>A0A061B608_RHOTO</name>
<sequence>MNRSLRTWLRCFTPLESRTAPPVFPALSRAPVRLFHTAAPDPPLELLPTPPPASIAPSKRRRTQPVVRLPFPPTPRVDRWSATKAIATVLQEALATGREQIALEQFQALIRREGTERLSAEEVEGFVWLFVQYRQPELARTATAAMEAAGYPVSTRLAGKLLRNFKNRVIVDLDALAAMLSWLSHAMVREKGEGGLVDVELVDTVLDMLKRLGKTDWLLEVFRAYRDCLDPDDIGSPRLWQLAISAHTADGDEAAARALFDRWRRLDQQRRQRLATAETPSDEIKAELHSPPPEQPYLAMLDFYAAHGRGQSSTSDPAYRFVSLCTKDGLAPSTKFLHSLLRLEMMRHRWTSFWGIWKAFDELGVQRNHLTYSLGARASLWRLTTKRRPEPQSRYSPLHDVVSFGYTQVVPPDMRQFLRTVLSLRLDATGHRPHRRLSTKENEIVTVDLLNKLLDYFVKDNDWPAAAIVLETFKVHRFEPNPHTHAVVVCGIVKQWQRRRLDHKLDGLLGSVSAFDGPEAANSRRSWLISPATTVDAVAKILELRKMRVSLWTKRDPSEYVEEDDSATITVEYVPTTPTQSQAEIEAEERKDERRRKKTQWMISRELRETGYLMELLRRCEGSSEEDWRALLAETRKEVLPTPIKPSSAALPSGGEPDNAHPTWSKGKRYWTAVRLAKRRTEAKERAQEATPTVSTQERIRLEREKRQARWLARQARRAKERSMEDQVEERPVA</sequence>
<evidence type="ECO:0000256" key="1">
    <source>
        <dbReference type="SAM" id="MobiDB-lite"/>
    </source>
</evidence>
<feature type="region of interest" description="Disordered" evidence="1">
    <location>
        <begin position="680"/>
        <end position="734"/>
    </location>
</feature>
<feature type="compositionally biased region" description="Pro residues" evidence="1">
    <location>
        <begin position="43"/>
        <end position="54"/>
    </location>
</feature>
<dbReference type="AlphaFoldDB" id="A0A061B608"/>
<reference evidence="2" key="1">
    <citation type="journal article" date="2014" name="Genome Announc.">
        <title>Draft genome sequence of Rhodosporidium toruloides CECT1137, an oleaginous yeast of biotechnological interest.</title>
        <authorList>
            <person name="Morin N."/>
            <person name="Calcas X."/>
            <person name="Devillers H."/>
            <person name="Durrens P."/>
            <person name="Sherman D.J."/>
            <person name="Nicaud J.-M."/>
            <person name="Neuveglise C."/>
        </authorList>
    </citation>
    <scope>NUCLEOTIDE SEQUENCE</scope>
    <source>
        <strain evidence="2">CECT1137</strain>
    </source>
</reference>
<feature type="region of interest" description="Disordered" evidence="1">
    <location>
        <begin position="578"/>
        <end position="597"/>
    </location>
</feature>
<evidence type="ECO:0000313" key="2">
    <source>
        <dbReference type="EMBL" id="CDR43072.1"/>
    </source>
</evidence>
<protein>
    <submittedName>
        <fullName evidence="2">RHTO0S07e07822g1_1</fullName>
    </submittedName>
</protein>
<proteinExistence type="predicted"/>